<evidence type="ECO:0000259" key="1">
    <source>
        <dbReference type="PROSITE" id="PS50197"/>
    </source>
</evidence>
<evidence type="ECO:0000313" key="3">
    <source>
        <dbReference type="EMBL" id="VDP19627.1"/>
    </source>
</evidence>
<evidence type="ECO:0000259" key="2">
    <source>
        <dbReference type="PROSITE" id="PS51783"/>
    </source>
</evidence>
<dbReference type="InterPro" id="IPR050865">
    <property type="entry name" value="BEACH_Domain"/>
</dbReference>
<reference evidence="3 4" key="1">
    <citation type="submission" date="2018-11" db="EMBL/GenBank/DDBJ databases">
        <authorList>
            <consortium name="Pathogen Informatics"/>
        </authorList>
    </citation>
    <scope>NUCLEOTIDE SEQUENCE [LARGE SCALE GENOMIC DNA]</scope>
</reference>
<organism evidence="3 4">
    <name type="scientific">Soboliphyme baturini</name>
    <dbReference type="NCBI Taxonomy" id="241478"/>
    <lineage>
        <taxon>Eukaryota</taxon>
        <taxon>Metazoa</taxon>
        <taxon>Ecdysozoa</taxon>
        <taxon>Nematoda</taxon>
        <taxon>Enoplea</taxon>
        <taxon>Dorylaimia</taxon>
        <taxon>Dioctophymatida</taxon>
        <taxon>Dioctophymatoidea</taxon>
        <taxon>Soboliphymatidae</taxon>
        <taxon>Soboliphyme</taxon>
    </lineage>
</organism>
<dbReference type="PROSITE" id="PS51783">
    <property type="entry name" value="PH_BEACH"/>
    <property type="match status" value="1"/>
</dbReference>
<dbReference type="SMART" id="SM01026">
    <property type="entry name" value="Beach"/>
    <property type="match status" value="1"/>
</dbReference>
<dbReference type="Proteomes" id="UP000270296">
    <property type="component" value="Unassembled WGS sequence"/>
</dbReference>
<dbReference type="Pfam" id="PF02138">
    <property type="entry name" value="Beach"/>
    <property type="match status" value="1"/>
</dbReference>
<feature type="domain" description="BEACH-type PH" evidence="2">
    <location>
        <begin position="396"/>
        <end position="516"/>
    </location>
</feature>
<keyword evidence="4" id="KW-1185">Reference proteome</keyword>
<dbReference type="InterPro" id="IPR036372">
    <property type="entry name" value="BEACH_dom_sf"/>
</dbReference>
<gene>
    <name evidence="3" type="ORF">SBAD_LOCUS8841</name>
</gene>
<dbReference type="PANTHER" id="PTHR13743">
    <property type="entry name" value="BEIGE/BEACH-RELATED"/>
    <property type="match status" value="1"/>
</dbReference>
<dbReference type="InterPro" id="IPR000409">
    <property type="entry name" value="BEACH_dom"/>
</dbReference>
<name>A0A3P8AXW7_9BILA</name>
<dbReference type="OrthoDB" id="26681at2759"/>
<dbReference type="EMBL" id="UZAM01012024">
    <property type="protein sequence ID" value="VDP19627.1"/>
    <property type="molecule type" value="Genomic_DNA"/>
</dbReference>
<dbReference type="CDD" id="cd06071">
    <property type="entry name" value="Beach"/>
    <property type="match status" value="1"/>
</dbReference>
<sequence length="882" mass="100581">MRIFVLFTGCGSIRSTTREDSVLSAAIPAESQLKGYFREVFDICHNFTLFVPTSHECASEELTFFEDYFSTLLTSIPDKCFFTKRFRRCKRYYGHFYHSIKNCLLFLLHPVGDMDQQGSSSSAFSISPSNHRLLYEKRRVMITYLLTTPKGKLLVEAFVAADHSHLVMLQRGIDELSSFYSQANEGCVATTMDKFRKHLLSLIDDGQLSKSGLTSGSWASSTNCSIAAAVTEILELRQSWLDGLRDACSRLKKKDMERTKSLSEKSTIMTFLAAERRNAVRKEYIAFKNVAIRSTFAANDQYKQLKVDLCHPFAIFHRSADWPSSWCLDPTAGVNGERLKLMPCKNEIEPKFIATKRTSSLDTDEQKPFLCDLLDNSNSDTIGSDDQNMLQCYLVNIEDRILFSSTSSLLLLSVQFDGEILLGETNVHFFGKAVVQPKCGSGPDGDAKRNFSVFWRYADICELHCRYFQLIDCGLETVFECKMSMEGTDDPHVCTSPCKYVFSDSRTSVKVFESLSKDHSLIGNFAKPMAIQDRKLESHYVHLYKALEQECQNSTRQHLEPLLGPYHYSSHYSNSGVVLHYLVRLPPYTMMFLRYQDNSFDIPDRMFHSIETAWRMASCDSLSDFKELIPEFFFLPEFLRNFMHLKLGHRQNGEVVDSVILPNWCPKNDPRYFVLINRQALESAFVSRHLNLWIDLIFGYKQVGEEAINAINVFHPATYRETLVRAASCDELQLNALKTMVKMYGQMPQQLFKVPHPQRTFSPDHYVRTGLQWGNYVGSPACEDPVITFKETCVYPQPCHLIPLPDNTCLGVPASSSVLLTCGILKDRYPVSAAVLKSIGLFMLICESHKLLFKYLFPDQDPTWSSVACLHDFNVNPPFTLL</sequence>
<dbReference type="SUPFAM" id="SSF81837">
    <property type="entry name" value="BEACH domain"/>
    <property type="match status" value="1"/>
</dbReference>
<proteinExistence type="predicted"/>
<dbReference type="PANTHER" id="PTHR13743:SF86">
    <property type="entry name" value="LYSOSOMAL-TRAFFICKING REGULATOR"/>
    <property type="match status" value="1"/>
</dbReference>
<evidence type="ECO:0008006" key="5">
    <source>
        <dbReference type="Google" id="ProtNLM"/>
    </source>
</evidence>
<accession>A0A3P8AXW7</accession>
<dbReference type="PROSITE" id="PS50197">
    <property type="entry name" value="BEACH"/>
    <property type="match status" value="1"/>
</dbReference>
<dbReference type="Gene3D" id="1.10.1540.10">
    <property type="entry name" value="BEACH domain"/>
    <property type="match status" value="1"/>
</dbReference>
<dbReference type="InterPro" id="IPR023362">
    <property type="entry name" value="PH-BEACH_dom"/>
</dbReference>
<dbReference type="AlphaFoldDB" id="A0A3P8AXW7"/>
<protein>
    <recommendedName>
        <fullName evidence="5">BEACH domain-containing protein</fullName>
    </recommendedName>
</protein>
<evidence type="ECO:0000313" key="4">
    <source>
        <dbReference type="Proteomes" id="UP000270296"/>
    </source>
</evidence>
<feature type="domain" description="BEACH" evidence="1">
    <location>
        <begin position="456"/>
        <end position="759"/>
    </location>
</feature>